<dbReference type="EMBL" id="RQSM01000003">
    <property type="protein sequence ID" value="RVU90877.1"/>
    <property type="molecule type" value="Genomic_DNA"/>
</dbReference>
<dbReference type="RefSeq" id="WP_105196263.1">
    <property type="nucleotide sequence ID" value="NZ_OLKH01000091.1"/>
</dbReference>
<dbReference type="SUPFAM" id="SSF82185">
    <property type="entry name" value="Histone H3 K4-specific methyltransferase SET7/9 N-terminal domain"/>
    <property type="match status" value="1"/>
</dbReference>
<proteinExistence type="predicted"/>
<dbReference type="OrthoDB" id="703600at2"/>
<sequence>MKTSTLKSTFLFFTFLLLCSFQDSFLIKRISDKDFRYEFFTTNKKKKPDIKKEYFWFKGGMIHHAQYGSAGELLDGKFSKFYHSNQLAEQGTFRKGLRIKEWKFWHPNGKISSIQHWASGVKHGVWLSFDSEGKMIESGFYKNNLKSKTWINYERKDTLVYKKGEIVTPKIKKEIPQKTESKESKRKTKTIEKSSDTTKPSFFKRLFSKKNKTHDAQGT</sequence>
<dbReference type="Proteomes" id="UP000288951">
    <property type="component" value="Unassembled WGS sequence"/>
</dbReference>
<feature type="compositionally biased region" description="Basic and acidic residues" evidence="1">
    <location>
        <begin position="174"/>
        <end position="196"/>
    </location>
</feature>
<evidence type="ECO:0000313" key="2">
    <source>
        <dbReference type="EMBL" id="RVU90877.1"/>
    </source>
</evidence>
<dbReference type="AlphaFoldDB" id="A0A437UB88"/>
<evidence type="ECO:0000256" key="1">
    <source>
        <dbReference type="SAM" id="MobiDB-lite"/>
    </source>
</evidence>
<feature type="region of interest" description="Disordered" evidence="1">
    <location>
        <begin position="174"/>
        <end position="219"/>
    </location>
</feature>
<comment type="caution">
    <text evidence="2">The sequence shown here is derived from an EMBL/GenBank/DDBJ whole genome shotgun (WGS) entry which is preliminary data.</text>
</comment>
<dbReference type="Gene3D" id="3.90.930.1">
    <property type="match status" value="1"/>
</dbReference>
<reference evidence="2" key="1">
    <citation type="submission" date="2018-12" db="EMBL/GenBank/DDBJ databases">
        <title>Draft genome sequence of Flaovobacterium columnare ARS1 isolated from channel catfish in Alabama.</title>
        <authorList>
            <person name="Cai W."/>
            <person name="Arias C."/>
        </authorList>
    </citation>
    <scope>NUCLEOTIDE SEQUENCE [LARGE SCALE GENOMIC DNA]</scope>
    <source>
        <strain evidence="2">ARS1</strain>
    </source>
</reference>
<keyword evidence="3" id="KW-1185">Reference proteome</keyword>
<evidence type="ECO:0008006" key="4">
    <source>
        <dbReference type="Google" id="ProtNLM"/>
    </source>
</evidence>
<organism evidence="2 3">
    <name type="scientific">Flavobacterium columnare</name>
    <dbReference type="NCBI Taxonomy" id="996"/>
    <lineage>
        <taxon>Bacteria</taxon>
        <taxon>Pseudomonadati</taxon>
        <taxon>Bacteroidota</taxon>
        <taxon>Flavobacteriia</taxon>
        <taxon>Flavobacteriales</taxon>
        <taxon>Flavobacteriaceae</taxon>
        <taxon>Flavobacterium</taxon>
    </lineage>
</organism>
<dbReference type="Pfam" id="PF07661">
    <property type="entry name" value="MORN_2"/>
    <property type="match status" value="3"/>
</dbReference>
<evidence type="ECO:0000313" key="3">
    <source>
        <dbReference type="Proteomes" id="UP000288951"/>
    </source>
</evidence>
<dbReference type="InterPro" id="IPR011652">
    <property type="entry name" value="MORN_2"/>
</dbReference>
<protein>
    <recommendedName>
        <fullName evidence="4">MORN repeat variant</fullName>
    </recommendedName>
</protein>
<accession>A0A437UB88</accession>
<gene>
    <name evidence="2" type="ORF">EH230_08150</name>
</gene>
<name>A0A437UB88_9FLAO</name>